<dbReference type="AlphaFoldDB" id="A0ABD2DVW0"/>
<dbReference type="Proteomes" id="UP001610411">
    <property type="component" value="Unassembled WGS sequence"/>
</dbReference>
<evidence type="ECO:0000313" key="1">
    <source>
        <dbReference type="EMBL" id="KAL2770913.1"/>
    </source>
</evidence>
<accession>A0ABD2DVW0</accession>
<gene>
    <name evidence="1" type="ORF">WCI35_019115</name>
</gene>
<dbReference type="EMBL" id="JBFSEQ010000007">
    <property type="protein sequence ID" value="KAL2770913.1"/>
    <property type="molecule type" value="Genomic_DNA"/>
</dbReference>
<evidence type="ECO:0000313" key="2">
    <source>
        <dbReference type="Proteomes" id="UP001610411"/>
    </source>
</evidence>
<feature type="non-terminal residue" evidence="1">
    <location>
        <position position="1"/>
    </location>
</feature>
<proteinExistence type="predicted"/>
<reference evidence="1 2" key="1">
    <citation type="journal article" date="2024" name="G3 (Bethesda)">
        <title>A hybrid genome assembly of the endangered aye-aye (Daubentonia madagascariensis).</title>
        <authorList>
            <person name="Versoza C.J."/>
            <person name="Pfeifer S.P."/>
        </authorList>
    </citation>
    <scope>NUCLEOTIDE SEQUENCE [LARGE SCALE GENOMIC DNA]</scope>
    <source>
        <strain evidence="1">6821</strain>
    </source>
</reference>
<comment type="caution">
    <text evidence="1">The sequence shown here is derived from an EMBL/GenBank/DDBJ whole genome shotgun (WGS) entry which is preliminary data.</text>
</comment>
<name>A0ABD2DVW0_DAUMA</name>
<organism evidence="1 2">
    <name type="scientific">Daubentonia madagascariensis</name>
    <name type="common">Aye-aye</name>
    <name type="synonym">Sciurus madagascariensis</name>
    <dbReference type="NCBI Taxonomy" id="31869"/>
    <lineage>
        <taxon>Eukaryota</taxon>
        <taxon>Metazoa</taxon>
        <taxon>Chordata</taxon>
        <taxon>Craniata</taxon>
        <taxon>Vertebrata</taxon>
        <taxon>Euteleostomi</taxon>
        <taxon>Mammalia</taxon>
        <taxon>Eutheria</taxon>
        <taxon>Euarchontoglires</taxon>
        <taxon>Primates</taxon>
        <taxon>Strepsirrhini</taxon>
        <taxon>Chiromyiformes</taxon>
        <taxon>Daubentoniidae</taxon>
        <taxon>Daubentonia</taxon>
    </lineage>
</organism>
<keyword evidence="2" id="KW-1185">Reference proteome</keyword>
<sequence length="48" mass="5608">KLRITSRVSGCCSGRFWRTSRRKMRCFPSVRVHTGGFCCSREHSNSWT</sequence>
<protein>
    <submittedName>
        <fullName evidence="1">Interleukin-24 isoform 5</fullName>
    </submittedName>
</protein>